<evidence type="ECO:0000256" key="1">
    <source>
        <dbReference type="ARBA" id="ARBA00004138"/>
    </source>
</evidence>
<sequence>MLLSRTRPAVDSALPSAVESTQNKLPKLQDFLEKRDFLGALTLLEFQRSTNELKNPGLIAYCCFHLGDYPRALEELQTLIQARQNGKTDSTADPAMDESNLWLNVGCTYFAMGMYNEAKDAAEKGSDCSLRTRLLFHLAHKLSNEDALMLYHRKLEENLENQLSLASIHYLRHDFQSSIDIYKRILLDNRDYLALNVYVALCYHRLEYFDVSQEVLAVYLQAFQGSAIALNLRACNTFRLYNGSSAEKELKPLLNIMHQHEQTKHNVYSNAYDLIRHNLVVFRGGEGALQVLPKLLDVIPEARLNLIIYYLQQDDITNASNLLKDIKPKSVPEYILFAIVNVLLSYQNGNREYISAAQNYFNRVGSSESEHDSIFGRLCMASAHFLSGNYDHCALYLNSVRTHYFNDDTFNFNFAQAKGMLNQFQEAEELLVMIQSDKIRNDFTYIQWLARCYIMNKKPRLAWELYERMDTSPESFQLLQLIANECYRMGQFYYAAKAFDILEKFEASQENWEGKRGACIGVFQLIIAGHEPKESLHDIITLLRNSPKQNAEKILSVMKKWAKENRINL</sequence>
<dbReference type="Gene3D" id="1.25.40.10">
    <property type="entry name" value="Tetratricopeptide repeat domain"/>
    <property type="match status" value="2"/>
</dbReference>
<evidence type="ECO:0008006" key="8">
    <source>
        <dbReference type="Google" id="ProtNLM"/>
    </source>
</evidence>
<organism evidence="6 7">
    <name type="scientific">Orchesella dallaii</name>
    <dbReference type="NCBI Taxonomy" id="48710"/>
    <lineage>
        <taxon>Eukaryota</taxon>
        <taxon>Metazoa</taxon>
        <taxon>Ecdysozoa</taxon>
        <taxon>Arthropoda</taxon>
        <taxon>Hexapoda</taxon>
        <taxon>Collembola</taxon>
        <taxon>Entomobryomorpha</taxon>
        <taxon>Entomobryoidea</taxon>
        <taxon>Orchesellidae</taxon>
        <taxon>Orchesellinae</taxon>
        <taxon>Orchesella</taxon>
    </lineage>
</organism>
<keyword evidence="3" id="KW-0677">Repeat</keyword>
<reference evidence="6 7" key="1">
    <citation type="submission" date="2024-08" db="EMBL/GenBank/DDBJ databases">
        <authorList>
            <person name="Cucini C."/>
            <person name="Frati F."/>
        </authorList>
    </citation>
    <scope>NUCLEOTIDE SEQUENCE [LARGE SCALE GENOMIC DNA]</scope>
</reference>
<evidence type="ECO:0000256" key="3">
    <source>
        <dbReference type="ARBA" id="ARBA00022737"/>
    </source>
</evidence>
<dbReference type="InterPro" id="IPR030511">
    <property type="entry name" value="TTC26"/>
</dbReference>
<evidence type="ECO:0000256" key="5">
    <source>
        <dbReference type="ARBA" id="ARBA00023273"/>
    </source>
</evidence>
<evidence type="ECO:0000256" key="2">
    <source>
        <dbReference type="ARBA" id="ARBA00007834"/>
    </source>
</evidence>
<gene>
    <name evidence="6" type="ORF">ODALV1_LOCUS14245</name>
</gene>
<comment type="similarity">
    <text evidence="2">Belongs to the IFT56 family.</text>
</comment>
<evidence type="ECO:0000313" key="6">
    <source>
        <dbReference type="EMBL" id="CAL8110432.1"/>
    </source>
</evidence>
<dbReference type="InterPro" id="IPR011990">
    <property type="entry name" value="TPR-like_helical_dom_sf"/>
</dbReference>
<comment type="subcellular location">
    <subcellularLocation>
        <location evidence="1">Cell projection</location>
        <location evidence="1">Cilium</location>
    </subcellularLocation>
</comment>
<dbReference type="PANTHER" id="PTHR14781:SF0">
    <property type="entry name" value="INTRAFLAGELLAR TRANSPORT PROTEIN 56"/>
    <property type="match status" value="1"/>
</dbReference>
<evidence type="ECO:0000313" key="7">
    <source>
        <dbReference type="Proteomes" id="UP001642540"/>
    </source>
</evidence>
<name>A0ABP1QR61_9HEXA</name>
<comment type="caution">
    <text evidence="6">The sequence shown here is derived from an EMBL/GenBank/DDBJ whole genome shotgun (WGS) entry which is preliminary data.</text>
</comment>
<keyword evidence="4" id="KW-0802">TPR repeat</keyword>
<accession>A0ABP1QR61</accession>
<dbReference type="Proteomes" id="UP001642540">
    <property type="component" value="Unassembled WGS sequence"/>
</dbReference>
<keyword evidence="5" id="KW-0966">Cell projection</keyword>
<dbReference type="SUPFAM" id="SSF48452">
    <property type="entry name" value="TPR-like"/>
    <property type="match status" value="2"/>
</dbReference>
<evidence type="ECO:0000256" key="4">
    <source>
        <dbReference type="ARBA" id="ARBA00022803"/>
    </source>
</evidence>
<protein>
    <recommendedName>
        <fullName evidence="8">Tetratricopeptide repeat protein 26</fullName>
    </recommendedName>
</protein>
<dbReference type="PANTHER" id="PTHR14781">
    <property type="entry name" value="INTRAFLAGELLAR TRANSPORT PROTEIN 56"/>
    <property type="match status" value="1"/>
</dbReference>
<proteinExistence type="inferred from homology"/>
<dbReference type="EMBL" id="CAXLJM020000045">
    <property type="protein sequence ID" value="CAL8110432.1"/>
    <property type="molecule type" value="Genomic_DNA"/>
</dbReference>
<keyword evidence="7" id="KW-1185">Reference proteome</keyword>